<evidence type="ECO:0000259" key="2">
    <source>
        <dbReference type="Pfam" id="PF01488"/>
    </source>
</evidence>
<proteinExistence type="inferred from homology"/>
<dbReference type="Proteomes" id="UP000554235">
    <property type="component" value="Unassembled WGS sequence"/>
</dbReference>
<dbReference type="PANTHER" id="PTHR13812">
    <property type="entry name" value="KETIMINE REDUCTASE MU-CRYSTALLIN"/>
    <property type="match status" value="1"/>
</dbReference>
<sequence>MSDGLTVLNDSQVLDLLINLSRDDILKFQRGLEQSLIEFTVGREAEYQPTPDFVNRPSGQKTLFRTFSSPDAVGTKIVVSPAPVEDEEGNKVYPPLNGVLALCDAAGRPTGLLNAGEVTGYRTALSALIPWMWRRHTERVVIFGAGKQGLWHARLALALRGSEIKTVTVVNRSAARAESLVKQVTEENDKYWKSSAALDVLDPSQPHYDQRLAALLSEADAVFCTVGSTSPVFPLKSILGQGERVRLPFVGAIGSWQPDMLELDPEMLRHAAGRSDSYNQKGGAGSILVDDLEECLVKSGEVIQSGLKAEQMVQVGEILSWKQGDSQPQQLESWLSEGFVVYKGIGVSVTDLAAGNAILALAKERNVGVSIPNV</sequence>
<comment type="similarity">
    <text evidence="1">Belongs to the ornithine cyclodeaminase/mu-crystallin family.</text>
</comment>
<dbReference type="GO" id="GO:0005737">
    <property type="term" value="C:cytoplasm"/>
    <property type="evidence" value="ECO:0007669"/>
    <property type="project" value="TreeGrafter"/>
</dbReference>
<dbReference type="InterPro" id="IPR003462">
    <property type="entry name" value="ODC_Mu_crystall"/>
</dbReference>
<dbReference type="Gene3D" id="3.30.1780.10">
    <property type="entry name" value="ornithine cyclodeaminase, domain 1"/>
    <property type="match status" value="1"/>
</dbReference>
<gene>
    <name evidence="3" type="ORF">FALBO_9620</name>
</gene>
<dbReference type="InterPro" id="IPR036291">
    <property type="entry name" value="NAD(P)-bd_dom_sf"/>
</dbReference>
<evidence type="ECO:0000256" key="1">
    <source>
        <dbReference type="ARBA" id="ARBA00008903"/>
    </source>
</evidence>
<evidence type="ECO:0000313" key="4">
    <source>
        <dbReference type="Proteomes" id="UP000554235"/>
    </source>
</evidence>
<dbReference type="Gene3D" id="3.40.50.720">
    <property type="entry name" value="NAD(P)-binding Rossmann-like Domain"/>
    <property type="match status" value="1"/>
</dbReference>
<dbReference type="Pfam" id="PF01488">
    <property type="entry name" value="Shikimate_DH"/>
    <property type="match status" value="1"/>
</dbReference>
<protein>
    <submittedName>
        <fullName evidence="3">Ornithine cyclodeaminase</fullName>
    </submittedName>
</protein>
<dbReference type="InterPro" id="IPR023401">
    <property type="entry name" value="ODC_N"/>
</dbReference>
<dbReference type="InterPro" id="IPR006151">
    <property type="entry name" value="Shikm_DH/Glu-tRNA_Rdtase"/>
</dbReference>
<name>A0A8H4L5Z2_9HYPO</name>
<dbReference type="PANTHER" id="PTHR13812:SF19">
    <property type="entry name" value="KETIMINE REDUCTASE MU-CRYSTALLIN"/>
    <property type="match status" value="1"/>
</dbReference>
<organism evidence="3 4">
    <name type="scientific">Fusarium albosuccineum</name>
    <dbReference type="NCBI Taxonomy" id="1237068"/>
    <lineage>
        <taxon>Eukaryota</taxon>
        <taxon>Fungi</taxon>
        <taxon>Dikarya</taxon>
        <taxon>Ascomycota</taxon>
        <taxon>Pezizomycotina</taxon>
        <taxon>Sordariomycetes</taxon>
        <taxon>Hypocreomycetidae</taxon>
        <taxon>Hypocreales</taxon>
        <taxon>Nectriaceae</taxon>
        <taxon>Fusarium</taxon>
        <taxon>Fusarium decemcellulare species complex</taxon>
    </lineage>
</organism>
<evidence type="ECO:0000313" key="3">
    <source>
        <dbReference type="EMBL" id="KAF4463552.1"/>
    </source>
</evidence>
<dbReference type="SUPFAM" id="SSF51735">
    <property type="entry name" value="NAD(P)-binding Rossmann-fold domains"/>
    <property type="match status" value="1"/>
</dbReference>
<keyword evidence="4" id="KW-1185">Reference proteome</keyword>
<accession>A0A8H4L5Z2</accession>
<reference evidence="3 4" key="1">
    <citation type="submission" date="2020-01" db="EMBL/GenBank/DDBJ databases">
        <title>Identification and distribution of gene clusters putatively required for synthesis of sphingolipid metabolism inhibitors in phylogenetically diverse species of the filamentous fungus Fusarium.</title>
        <authorList>
            <person name="Kim H.-S."/>
            <person name="Busman M."/>
            <person name="Brown D.W."/>
            <person name="Divon H."/>
            <person name="Uhlig S."/>
            <person name="Proctor R.H."/>
        </authorList>
    </citation>
    <scope>NUCLEOTIDE SEQUENCE [LARGE SCALE GENOMIC DNA]</scope>
    <source>
        <strain evidence="3 4">NRRL 20459</strain>
    </source>
</reference>
<comment type="caution">
    <text evidence="3">The sequence shown here is derived from an EMBL/GenBank/DDBJ whole genome shotgun (WGS) entry which is preliminary data.</text>
</comment>
<dbReference type="OrthoDB" id="41492at2759"/>
<dbReference type="AlphaFoldDB" id="A0A8H4L5Z2"/>
<feature type="domain" description="Quinate/shikimate 5-dehydrogenase/glutamyl-tRNA reductase" evidence="2">
    <location>
        <begin position="136"/>
        <end position="233"/>
    </location>
</feature>
<dbReference type="EMBL" id="JAADYS010001339">
    <property type="protein sequence ID" value="KAF4463552.1"/>
    <property type="molecule type" value="Genomic_DNA"/>
</dbReference>